<evidence type="ECO:0000256" key="1">
    <source>
        <dbReference type="SAM" id="MobiDB-lite"/>
    </source>
</evidence>
<feature type="compositionally biased region" description="Basic and acidic residues" evidence="1">
    <location>
        <begin position="161"/>
        <end position="177"/>
    </location>
</feature>
<feature type="region of interest" description="Disordered" evidence="1">
    <location>
        <begin position="161"/>
        <end position="190"/>
    </location>
</feature>
<reference evidence="2" key="1">
    <citation type="submission" date="2020-01" db="EMBL/GenBank/DDBJ databases">
        <authorList>
            <consortium name="DOE Joint Genome Institute"/>
            <person name="Haridas S."/>
            <person name="Albert R."/>
            <person name="Binder M."/>
            <person name="Bloem J."/>
            <person name="Labutti K."/>
            <person name="Salamov A."/>
            <person name="Andreopoulos B."/>
            <person name="Baker S.E."/>
            <person name="Barry K."/>
            <person name="Bills G."/>
            <person name="Bluhm B.H."/>
            <person name="Cannon C."/>
            <person name="Castanera R."/>
            <person name="Culley D.E."/>
            <person name="Daum C."/>
            <person name="Ezra D."/>
            <person name="Gonzalez J.B."/>
            <person name="Henrissat B."/>
            <person name="Kuo A."/>
            <person name="Liang C."/>
            <person name="Lipzen A."/>
            <person name="Lutzoni F."/>
            <person name="Magnuson J."/>
            <person name="Mondo S."/>
            <person name="Nolan M."/>
            <person name="Ohm R."/>
            <person name="Pangilinan J."/>
            <person name="Park H.-J."/>
            <person name="Ramirez L."/>
            <person name="Alfaro M."/>
            <person name="Sun H."/>
            <person name="Tritt A."/>
            <person name="Yoshinaga Y."/>
            <person name="Zwiers L.-H."/>
            <person name="Turgeon B.G."/>
            <person name="Goodwin S.B."/>
            <person name="Spatafora J.W."/>
            <person name="Crous P.W."/>
            <person name="Grigoriev I.V."/>
        </authorList>
    </citation>
    <scope>NUCLEOTIDE SEQUENCE</scope>
    <source>
        <strain evidence="2">IPT5</strain>
    </source>
</reference>
<evidence type="ECO:0000313" key="3">
    <source>
        <dbReference type="Proteomes" id="UP000799423"/>
    </source>
</evidence>
<evidence type="ECO:0000313" key="2">
    <source>
        <dbReference type="EMBL" id="KAF2844614.1"/>
    </source>
</evidence>
<protein>
    <submittedName>
        <fullName evidence="2">Uncharacterized protein</fullName>
    </submittedName>
</protein>
<name>A0A6A7APB8_9PLEO</name>
<feature type="region of interest" description="Disordered" evidence="1">
    <location>
        <begin position="226"/>
        <end position="283"/>
    </location>
</feature>
<proteinExistence type="predicted"/>
<gene>
    <name evidence="2" type="ORF">T440DRAFT_409804</name>
</gene>
<keyword evidence="3" id="KW-1185">Reference proteome</keyword>
<dbReference type="AlphaFoldDB" id="A0A6A7APB8"/>
<organism evidence="2 3">
    <name type="scientific">Plenodomus tracheiphilus IPT5</name>
    <dbReference type="NCBI Taxonomy" id="1408161"/>
    <lineage>
        <taxon>Eukaryota</taxon>
        <taxon>Fungi</taxon>
        <taxon>Dikarya</taxon>
        <taxon>Ascomycota</taxon>
        <taxon>Pezizomycotina</taxon>
        <taxon>Dothideomycetes</taxon>
        <taxon>Pleosporomycetidae</taxon>
        <taxon>Pleosporales</taxon>
        <taxon>Pleosporineae</taxon>
        <taxon>Leptosphaeriaceae</taxon>
        <taxon>Plenodomus</taxon>
    </lineage>
</organism>
<sequence length="283" mass="32387">MSKRDFFPLFLTAWEASFKEQTILKAFEATGLSPFNPEIILQRFNTRASPSGNSDSSALSASNWRKTEGLLREVVKDRGDPRARKLSQAFHSISVQKTLLEHEVQGLREALINERLRRKRGKALPLQEPEDYHGGAIFYSPRKVKEARERQQQQELEEEQQRLQKAEKYRRREEARQAKAQAAQARREARASARLLRERLRAERAADQALRKAARKTAKRLQESLKLSQRGKRRSLKATRKAASEKFVVKEPQGSREAGSAATAAQPIQSRCGRQITTPARYI</sequence>
<dbReference type="OrthoDB" id="3945463at2759"/>
<dbReference type="Proteomes" id="UP000799423">
    <property type="component" value="Unassembled WGS sequence"/>
</dbReference>
<feature type="compositionally biased region" description="Basic residues" evidence="1">
    <location>
        <begin position="229"/>
        <end position="240"/>
    </location>
</feature>
<dbReference type="EMBL" id="MU006370">
    <property type="protein sequence ID" value="KAF2844614.1"/>
    <property type="molecule type" value="Genomic_DNA"/>
</dbReference>
<accession>A0A6A7APB8</accession>